<name>A0AAE2CQM7_9LAMI</name>
<comment type="caution">
    <text evidence="2">The sequence shown here is derived from an EMBL/GenBank/DDBJ whole genome shotgun (WGS) entry which is preliminary data.</text>
</comment>
<protein>
    <submittedName>
        <fullName evidence="2">Uncharacterized protein</fullName>
    </submittedName>
</protein>
<dbReference type="AlphaFoldDB" id="A0AAE2CQM7"/>
<evidence type="ECO:0000313" key="3">
    <source>
        <dbReference type="Proteomes" id="UP001293254"/>
    </source>
</evidence>
<reference evidence="2" key="2">
    <citation type="journal article" date="2024" name="Plant">
        <title>Genomic evolution and insights into agronomic trait innovations of Sesamum species.</title>
        <authorList>
            <person name="Miao H."/>
            <person name="Wang L."/>
            <person name="Qu L."/>
            <person name="Liu H."/>
            <person name="Sun Y."/>
            <person name="Le M."/>
            <person name="Wang Q."/>
            <person name="Wei S."/>
            <person name="Zheng Y."/>
            <person name="Lin W."/>
            <person name="Duan Y."/>
            <person name="Cao H."/>
            <person name="Xiong S."/>
            <person name="Wang X."/>
            <person name="Wei L."/>
            <person name="Li C."/>
            <person name="Ma Q."/>
            <person name="Ju M."/>
            <person name="Zhao R."/>
            <person name="Li G."/>
            <person name="Mu C."/>
            <person name="Tian Q."/>
            <person name="Mei H."/>
            <person name="Zhang T."/>
            <person name="Gao T."/>
            <person name="Zhang H."/>
        </authorList>
    </citation>
    <scope>NUCLEOTIDE SEQUENCE</scope>
    <source>
        <strain evidence="2">3651</strain>
    </source>
</reference>
<feature type="region of interest" description="Disordered" evidence="1">
    <location>
        <begin position="77"/>
        <end position="116"/>
    </location>
</feature>
<proteinExistence type="predicted"/>
<reference evidence="2" key="1">
    <citation type="submission" date="2020-06" db="EMBL/GenBank/DDBJ databases">
        <authorList>
            <person name="Li T."/>
            <person name="Hu X."/>
            <person name="Zhang T."/>
            <person name="Song X."/>
            <person name="Zhang H."/>
            <person name="Dai N."/>
            <person name="Sheng W."/>
            <person name="Hou X."/>
            <person name="Wei L."/>
        </authorList>
    </citation>
    <scope>NUCLEOTIDE SEQUENCE</scope>
    <source>
        <strain evidence="2">3651</strain>
        <tissue evidence="2">Leaf</tissue>
    </source>
</reference>
<keyword evidence="3" id="KW-1185">Reference proteome</keyword>
<accession>A0AAE2CQM7</accession>
<dbReference type="EMBL" id="JACGWO010000003">
    <property type="protein sequence ID" value="KAK4430923.1"/>
    <property type="molecule type" value="Genomic_DNA"/>
</dbReference>
<gene>
    <name evidence="2" type="ORF">Salat_0854200</name>
</gene>
<evidence type="ECO:0000256" key="1">
    <source>
        <dbReference type="SAM" id="MobiDB-lite"/>
    </source>
</evidence>
<organism evidence="2 3">
    <name type="scientific">Sesamum alatum</name>
    <dbReference type="NCBI Taxonomy" id="300844"/>
    <lineage>
        <taxon>Eukaryota</taxon>
        <taxon>Viridiplantae</taxon>
        <taxon>Streptophyta</taxon>
        <taxon>Embryophyta</taxon>
        <taxon>Tracheophyta</taxon>
        <taxon>Spermatophyta</taxon>
        <taxon>Magnoliopsida</taxon>
        <taxon>eudicotyledons</taxon>
        <taxon>Gunneridae</taxon>
        <taxon>Pentapetalae</taxon>
        <taxon>asterids</taxon>
        <taxon>lamiids</taxon>
        <taxon>Lamiales</taxon>
        <taxon>Pedaliaceae</taxon>
        <taxon>Sesamum</taxon>
    </lineage>
</organism>
<dbReference type="Proteomes" id="UP001293254">
    <property type="component" value="Unassembled WGS sequence"/>
</dbReference>
<evidence type="ECO:0000313" key="2">
    <source>
        <dbReference type="EMBL" id="KAK4430923.1"/>
    </source>
</evidence>
<sequence length="141" mass="15257">MEDRMTQQQIQGEVGIMSYLVTWSKRETTGWAASPEGWVQSTHSGPPTISSLPVTAHLDPTPIFTSIHEATSVTKSALLGQPSQPRCKPPNGGRATESTAGTFPHPDAGRQVNHKRGSTQLKCSGLSFRTWACWEGIRGLS</sequence>